<dbReference type="PANTHER" id="PTHR24248">
    <property type="entry name" value="ADRENERGIC RECEPTOR-RELATED G-PROTEIN COUPLED RECEPTOR"/>
    <property type="match status" value="1"/>
</dbReference>
<dbReference type="EMBL" id="NCKU01009070">
    <property type="protein sequence ID" value="RWS01514.1"/>
    <property type="molecule type" value="Genomic_DNA"/>
</dbReference>
<feature type="transmembrane region" description="Helical" evidence="13">
    <location>
        <begin position="76"/>
        <end position="96"/>
    </location>
</feature>
<name>A0A3S3NZ41_9ACAR</name>
<evidence type="ECO:0000256" key="10">
    <source>
        <dbReference type="ARBA" id="ARBA00023224"/>
    </source>
</evidence>
<evidence type="ECO:0000256" key="6">
    <source>
        <dbReference type="ARBA" id="ARBA00023040"/>
    </source>
</evidence>
<evidence type="ECO:0000256" key="9">
    <source>
        <dbReference type="ARBA" id="ARBA00023180"/>
    </source>
</evidence>
<feature type="transmembrane region" description="Helical" evidence="13">
    <location>
        <begin position="484"/>
        <end position="508"/>
    </location>
</feature>
<dbReference type="Proteomes" id="UP000285301">
    <property type="component" value="Unassembled WGS sequence"/>
</dbReference>
<dbReference type="InterPro" id="IPR017452">
    <property type="entry name" value="GPCR_Rhodpsn_7TM"/>
</dbReference>
<dbReference type="SUPFAM" id="SSF81321">
    <property type="entry name" value="Family A G protein-coupled receptor-like"/>
    <property type="match status" value="1"/>
</dbReference>
<evidence type="ECO:0000256" key="2">
    <source>
        <dbReference type="ARBA" id="ARBA00010663"/>
    </source>
</evidence>
<dbReference type="GO" id="GO:0005886">
    <property type="term" value="C:plasma membrane"/>
    <property type="evidence" value="ECO:0007669"/>
    <property type="project" value="UniProtKB-SubCell"/>
</dbReference>
<dbReference type="CDD" id="cd15063">
    <property type="entry name" value="7tmA_Octopamine_R"/>
    <property type="match status" value="1"/>
</dbReference>
<evidence type="ECO:0000313" key="16">
    <source>
        <dbReference type="Proteomes" id="UP000285301"/>
    </source>
</evidence>
<feature type="compositionally biased region" description="Low complexity" evidence="12">
    <location>
        <begin position="428"/>
        <end position="445"/>
    </location>
</feature>
<dbReference type="OrthoDB" id="6358729at2759"/>
<sequence length="593" mass="67044">MDKNFVLVTSNKSEDASDIFTANHTICSVEEVVQDKLEDPLIIVAVLICVIINAAVIAGNILVIVAVFFSSKLRTITNFFIVSLAVSDLLLGVAILPYSLPLHVFEVWLFGDVWCMGWLVIDVWLTTASILNLCAISIDRYLAVTRPVRYRSIMTSRKAKLMIAAVWILSFVICFPPLIGWSNKGSVIFQDQGSLDIPSVITNIDSFSSNASLTFVSHNKTISLLNASSTGVHRDSIPYKKLSVVRNNVSVSCYHVSSQCALFDEKTYVIYSALGSFFIPMSVMLFFYWRIYLVASRTTSALKRGYKTKKSTKSRDGGGHSEERLTLRIHRGYMCDDQPASTSLVTYIHNRSSSTKSNKSVNSLSTSPRARTGILKQSFEENQNCTEMKNLGDNHTQRRKLPITVYRSPRLSANMAMNQQQIERERSPSNQSNQSHSSISPSSSTKDSDKTNCKSLAVNRFNRRTNTGKWHARRFLAETKAAKTVGIIVGAFIFCWFPFFSVYLFRAFYKDQIPETVVSLFYWFGYFNSAVNPIIYGLFSRDFRRAFKNIVCKCRFREETGVTSLIRQIHLPNLFEEDIVNNEDILKSQSRDN</sequence>
<evidence type="ECO:0000259" key="14">
    <source>
        <dbReference type="PROSITE" id="PS50262"/>
    </source>
</evidence>
<dbReference type="PROSITE" id="PS00237">
    <property type="entry name" value="G_PROTEIN_RECEP_F1_1"/>
    <property type="match status" value="1"/>
</dbReference>
<feature type="compositionally biased region" description="Low complexity" evidence="12">
    <location>
        <begin position="352"/>
        <end position="367"/>
    </location>
</feature>
<dbReference type="PROSITE" id="PS50262">
    <property type="entry name" value="G_PROTEIN_RECEP_F1_2"/>
    <property type="match status" value="1"/>
</dbReference>
<keyword evidence="16" id="KW-1185">Reference proteome</keyword>
<feature type="transmembrane region" description="Helical" evidence="13">
    <location>
        <begin position="520"/>
        <end position="539"/>
    </location>
</feature>
<dbReference type="SMART" id="SM01381">
    <property type="entry name" value="7TM_GPCR_Srsx"/>
    <property type="match status" value="1"/>
</dbReference>
<reference evidence="15 16" key="1">
    <citation type="journal article" date="2018" name="Gigascience">
        <title>Genomes of trombidid mites reveal novel predicted allergens and laterally-transferred genes associated with secondary metabolism.</title>
        <authorList>
            <person name="Dong X."/>
            <person name="Chaisiri K."/>
            <person name="Xia D."/>
            <person name="Armstrong S.D."/>
            <person name="Fang Y."/>
            <person name="Donnelly M.J."/>
            <person name="Kadowaki T."/>
            <person name="McGarry J.W."/>
            <person name="Darby A.C."/>
            <person name="Makepeace B.L."/>
        </authorList>
    </citation>
    <scope>NUCLEOTIDE SEQUENCE [LARGE SCALE GENOMIC DNA]</scope>
    <source>
        <strain evidence="15">UoL-WK</strain>
    </source>
</reference>
<proteinExistence type="inferred from homology"/>
<comment type="similarity">
    <text evidence="2 11">Belongs to the G-protein coupled receptor 1 family.</text>
</comment>
<evidence type="ECO:0000256" key="1">
    <source>
        <dbReference type="ARBA" id="ARBA00004651"/>
    </source>
</evidence>
<evidence type="ECO:0000256" key="3">
    <source>
        <dbReference type="ARBA" id="ARBA00022475"/>
    </source>
</evidence>
<dbReference type="PANTHER" id="PTHR24248:SF174">
    <property type="entry name" value="TYRAMINE_OCTOPAMINE RECEPTOR"/>
    <property type="match status" value="1"/>
</dbReference>
<evidence type="ECO:0000256" key="11">
    <source>
        <dbReference type="RuleBase" id="RU000688"/>
    </source>
</evidence>
<dbReference type="InterPro" id="IPR000276">
    <property type="entry name" value="GPCR_Rhodpsn"/>
</dbReference>
<evidence type="ECO:0000256" key="4">
    <source>
        <dbReference type="ARBA" id="ARBA00022692"/>
    </source>
</evidence>
<feature type="region of interest" description="Disordered" evidence="12">
    <location>
        <begin position="349"/>
        <end position="381"/>
    </location>
</feature>
<dbReference type="Gene3D" id="1.20.1070.10">
    <property type="entry name" value="Rhodopsin 7-helix transmembrane proteins"/>
    <property type="match status" value="2"/>
</dbReference>
<keyword evidence="3" id="KW-1003">Cell membrane</keyword>
<comment type="caution">
    <text evidence="15">The sequence shown here is derived from an EMBL/GenBank/DDBJ whole genome shotgun (WGS) entry which is preliminary data.</text>
</comment>
<keyword evidence="5 13" id="KW-1133">Transmembrane helix</keyword>
<dbReference type="Pfam" id="PF00001">
    <property type="entry name" value="7tm_1"/>
    <property type="match status" value="2"/>
</dbReference>
<keyword evidence="9" id="KW-0325">Glycoprotein</keyword>
<dbReference type="GO" id="GO:0004930">
    <property type="term" value="F:G protein-coupled receptor activity"/>
    <property type="evidence" value="ECO:0007669"/>
    <property type="project" value="UniProtKB-KW"/>
</dbReference>
<protein>
    <submittedName>
        <fullName evidence="15">Putative G-protein coupled receptor No9-like protein</fullName>
    </submittedName>
</protein>
<evidence type="ECO:0000256" key="8">
    <source>
        <dbReference type="ARBA" id="ARBA00023170"/>
    </source>
</evidence>
<evidence type="ECO:0000256" key="12">
    <source>
        <dbReference type="SAM" id="MobiDB-lite"/>
    </source>
</evidence>
<keyword evidence="10 11" id="KW-0807">Transducer</keyword>
<evidence type="ECO:0000256" key="5">
    <source>
        <dbReference type="ARBA" id="ARBA00022989"/>
    </source>
</evidence>
<feature type="region of interest" description="Disordered" evidence="12">
    <location>
        <begin position="417"/>
        <end position="451"/>
    </location>
</feature>
<evidence type="ECO:0000313" key="15">
    <source>
        <dbReference type="EMBL" id="RWS01514.1"/>
    </source>
</evidence>
<feature type="transmembrane region" description="Helical" evidence="13">
    <location>
        <begin position="116"/>
        <end position="138"/>
    </location>
</feature>
<evidence type="ECO:0000256" key="7">
    <source>
        <dbReference type="ARBA" id="ARBA00023136"/>
    </source>
</evidence>
<feature type="transmembrane region" description="Helical" evidence="13">
    <location>
        <begin position="268"/>
        <end position="289"/>
    </location>
</feature>
<feature type="transmembrane region" description="Helical" evidence="13">
    <location>
        <begin position="159"/>
        <end position="179"/>
    </location>
</feature>
<dbReference type="AlphaFoldDB" id="A0A3S3NZ41"/>
<organism evidence="15 16">
    <name type="scientific">Dinothrombium tinctorium</name>
    <dbReference type="NCBI Taxonomy" id="1965070"/>
    <lineage>
        <taxon>Eukaryota</taxon>
        <taxon>Metazoa</taxon>
        <taxon>Ecdysozoa</taxon>
        <taxon>Arthropoda</taxon>
        <taxon>Chelicerata</taxon>
        <taxon>Arachnida</taxon>
        <taxon>Acari</taxon>
        <taxon>Acariformes</taxon>
        <taxon>Trombidiformes</taxon>
        <taxon>Prostigmata</taxon>
        <taxon>Anystina</taxon>
        <taxon>Parasitengona</taxon>
        <taxon>Trombidioidea</taxon>
        <taxon>Trombidiidae</taxon>
        <taxon>Dinothrombium</taxon>
    </lineage>
</organism>
<gene>
    <name evidence="15" type="ORF">B4U79_01702</name>
</gene>
<dbReference type="STRING" id="1965070.A0A3S3NZ41"/>
<feature type="domain" description="G-protein coupled receptors family 1 profile" evidence="14">
    <location>
        <begin position="59"/>
        <end position="536"/>
    </location>
</feature>
<comment type="subcellular location">
    <subcellularLocation>
        <location evidence="1">Cell membrane</location>
        <topology evidence="1">Multi-pass membrane protein</topology>
    </subcellularLocation>
</comment>
<accession>A0A3S3NZ41</accession>
<keyword evidence="7 13" id="KW-0472">Membrane</keyword>
<keyword evidence="6 11" id="KW-0297">G-protein coupled receptor</keyword>
<feature type="transmembrane region" description="Helical" evidence="13">
    <location>
        <begin position="41"/>
        <end position="69"/>
    </location>
</feature>
<dbReference type="PRINTS" id="PR00237">
    <property type="entry name" value="GPCRRHODOPSN"/>
</dbReference>
<keyword evidence="8 11" id="KW-0675">Receptor</keyword>
<keyword evidence="4 11" id="KW-0812">Transmembrane</keyword>
<evidence type="ECO:0000256" key="13">
    <source>
        <dbReference type="SAM" id="Phobius"/>
    </source>
</evidence>